<evidence type="ECO:0000313" key="2">
    <source>
        <dbReference type="Proteomes" id="UP000650833"/>
    </source>
</evidence>
<accession>A0A8H7QM99</accession>
<protein>
    <submittedName>
        <fullName evidence="1">Uncharacterized protein</fullName>
    </submittedName>
</protein>
<evidence type="ECO:0000313" key="1">
    <source>
        <dbReference type="EMBL" id="KAG2194146.1"/>
    </source>
</evidence>
<proteinExistence type="predicted"/>
<dbReference type="Proteomes" id="UP000650833">
    <property type="component" value="Unassembled WGS sequence"/>
</dbReference>
<comment type="caution">
    <text evidence="1">The sequence shown here is derived from an EMBL/GenBank/DDBJ whole genome shotgun (WGS) entry which is preliminary data.</text>
</comment>
<organism evidence="1 2">
    <name type="scientific">Mucor plumbeus</name>
    <dbReference type="NCBI Taxonomy" id="97098"/>
    <lineage>
        <taxon>Eukaryota</taxon>
        <taxon>Fungi</taxon>
        <taxon>Fungi incertae sedis</taxon>
        <taxon>Mucoromycota</taxon>
        <taxon>Mucoromycotina</taxon>
        <taxon>Mucoromycetes</taxon>
        <taxon>Mucorales</taxon>
        <taxon>Mucorineae</taxon>
        <taxon>Mucoraceae</taxon>
        <taxon>Mucor</taxon>
    </lineage>
</organism>
<dbReference type="AlphaFoldDB" id="A0A8H7QM99"/>
<keyword evidence="2" id="KW-1185">Reference proteome</keyword>
<dbReference type="EMBL" id="JAEPRC010000607">
    <property type="protein sequence ID" value="KAG2194146.1"/>
    <property type="molecule type" value="Genomic_DNA"/>
</dbReference>
<gene>
    <name evidence="1" type="ORF">INT46_010400</name>
</gene>
<reference evidence="1" key="1">
    <citation type="submission" date="2020-12" db="EMBL/GenBank/DDBJ databases">
        <title>Metabolic potential, ecology and presence of endohyphal bacteria is reflected in genomic diversity of Mucoromycotina.</title>
        <authorList>
            <person name="Muszewska A."/>
            <person name="Okrasinska A."/>
            <person name="Steczkiewicz K."/>
            <person name="Drgas O."/>
            <person name="Orlowska M."/>
            <person name="Perlinska-Lenart U."/>
            <person name="Aleksandrzak-Piekarczyk T."/>
            <person name="Szatraj K."/>
            <person name="Zielenkiewicz U."/>
            <person name="Pilsyk S."/>
            <person name="Malc E."/>
            <person name="Mieczkowski P."/>
            <person name="Kruszewska J.S."/>
            <person name="Biernat P."/>
            <person name="Pawlowska J."/>
        </authorList>
    </citation>
    <scope>NUCLEOTIDE SEQUENCE</scope>
    <source>
        <strain evidence="1">CBS 226.32</strain>
    </source>
</reference>
<name>A0A8H7QM99_9FUNG</name>
<sequence length="532" mass="61496">MSIYAYHGGGNLETLSNKMLWMHPYFSNDKTMQKALQGWSFGLFITEIFNNSGIQHFIQKLSGLFKTLLGKYGSVKDSPEGIQGITLYSDSDHANIFCINIVKNTLLNANVINAKYDEYNYNFFEPYVCEAAMQKPYKMIQIANILSPPILWNENSFLYPNLIEHDWHEKGLLQSNSFYVQSHVRENHIDFILNKVVEVPSTTCSSQKSTFTIQERTINVESIIDTACDIIWSHLQTLDFENYENKFLQNRCSEHYSRDEFLVENYVCFSKSLKILMNKWFQDTKMLSHDELDLYNSILIDNNCDCSVKITHRMLMELAVKPAVNDIARTIISTLVSNDFFGLYDVSVLVVISDNKNIFHNLLKESVQQRLHVHQRGLSVYFDKEELIACKVLGNWIADVNQILGKGDYIQLSSSSYIARLKYFNQNSYNQQYCDFDIVKENDELVYEGVSKNIIIEDGNYFDLEICIPNPLEDNGYDRISAWIQNNVDCTYPLSLRISPQHYSSSVKIELTCVTATPVDHYTELCTLIQFI</sequence>
<dbReference type="OrthoDB" id="2269747at2759"/>